<dbReference type="NCBIfam" id="TIGR00221">
    <property type="entry name" value="nagA"/>
    <property type="match status" value="1"/>
</dbReference>
<dbReference type="PIRSF" id="PIRSF038994">
    <property type="entry name" value="NagA"/>
    <property type="match status" value="1"/>
</dbReference>
<evidence type="ECO:0000313" key="8">
    <source>
        <dbReference type="Proteomes" id="UP001519331"/>
    </source>
</evidence>
<protein>
    <submittedName>
        <fullName evidence="7">N-acetylglucosamine-6-phosphate deacetylase</fullName>
        <ecNumber evidence="7">3.5.1.25</ecNumber>
    </submittedName>
</protein>
<keyword evidence="8" id="KW-1185">Reference proteome</keyword>
<dbReference type="PANTHER" id="PTHR11113">
    <property type="entry name" value="N-ACETYLGLUCOSAMINE-6-PHOSPHATE DEACETYLASE"/>
    <property type="match status" value="1"/>
</dbReference>
<dbReference type="EMBL" id="JAGINX010000001">
    <property type="protein sequence ID" value="MBP2319264.1"/>
    <property type="molecule type" value="Genomic_DNA"/>
</dbReference>
<evidence type="ECO:0000256" key="4">
    <source>
        <dbReference type="ARBA" id="ARBA00023277"/>
    </source>
</evidence>
<keyword evidence="4 5" id="KW-0119">Carbohydrate metabolism</keyword>
<gene>
    <name evidence="7" type="ORF">JOF45_002283</name>
</gene>
<dbReference type="Pfam" id="PF01979">
    <property type="entry name" value="Amidohydro_1"/>
    <property type="match status" value="1"/>
</dbReference>
<keyword evidence="3 5" id="KW-0378">Hydrolase</keyword>
<dbReference type="SUPFAM" id="SSF51556">
    <property type="entry name" value="Metallo-dependent hydrolases"/>
    <property type="match status" value="1"/>
</dbReference>
<dbReference type="InterPro" id="IPR006680">
    <property type="entry name" value="Amidohydro-rel"/>
</dbReference>
<feature type="domain" description="Amidohydrolase-related" evidence="6">
    <location>
        <begin position="58"/>
        <end position="383"/>
    </location>
</feature>
<dbReference type="InterPro" id="IPR032466">
    <property type="entry name" value="Metal_Hydrolase"/>
</dbReference>
<evidence type="ECO:0000256" key="1">
    <source>
        <dbReference type="ARBA" id="ARBA00010716"/>
    </source>
</evidence>
<evidence type="ECO:0000256" key="5">
    <source>
        <dbReference type="PIRNR" id="PIRNR038994"/>
    </source>
</evidence>
<dbReference type="EC" id="3.5.1.25" evidence="7"/>
<organism evidence="7 8">
    <name type="scientific">Nesterenkonia lacusekhoensis</name>
    <dbReference type="NCBI Taxonomy" id="150832"/>
    <lineage>
        <taxon>Bacteria</taxon>
        <taxon>Bacillati</taxon>
        <taxon>Actinomycetota</taxon>
        <taxon>Actinomycetes</taxon>
        <taxon>Micrococcales</taxon>
        <taxon>Micrococcaceae</taxon>
        <taxon>Nesterenkonia</taxon>
    </lineage>
</organism>
<dbReference type="PANTHER" id="PTHR11113:SF14">
    <property type="entry name" value="N-ACETYLGLUCOSAMINE-6-PHOSPHATE DEACETYLASE"/>
    <property type="match status" value="1"/>
</dbReference>
<keyword evidence="2" id="KW-0479">Metal-binding</keyword>
<dbReference type="RefSeq" id="WP_245324222.1">
    <property type="nucleotide sequence ID" value="NZ_JAGINX010000001.1"/>
</dbReference>
<dbReference type="GO" id="GO:0008448">
    <property type="term" value="F:N-acetylglucosamine-6-phosphate deacetylase activity"/>
    <property type="evidence" value="ECO:0007669"/>
    <property type="project" value="UniProtKB-EC"/>
</dbReference>
<comment type="similarity">
    <text evidence="1 5">Belongs to the metallo-dependent hydrolases superfamily. NagA family.</text>
</comment>
<evidence type="ECO:0000256" key="2">
    <source>
        <dbReference type="ARBA" id="ARBA00022723"/>
    </source>
</evidence>
<reference evidence="7 8" key="1">
    <citation type="submission" date="2021-03" db="EMBL/GenBank/DDBJ databases">
        <title>Sequencing the genomes of 1000 actinobacteria strains.</title>
        <authorList>
            <person name="Klenk H.-P."/>
        </authorList>
    </citation>
    <scope>NUCLEOTIDE SEQUENCE [LARGE SCALE GENOMIC DNA]</scope>
    <source>
        <strain evidence="7 8">DSM 12544</strain>
    </source>
</reference>
<comment type="caution">
    <text evidence="7">The sequence shown here is derived from an EMBL/GenBank/DDBJ whole genome shotgun (WGS) entry which is preliminary data.</text>
</comment>
<proteinExistence type="inferred from homology"/>
<dbReference type="Proteomes" id="UP001519331">
    <property type="component" value="Unassembled WGS sequence"/>
</dbReference>
<evidence type="ECO:0000256" key="3">
    <source>
        <dbReference type="ARBA" id="ARBA00022801"/>
    </source>
</evidence>
<sequence length="385" mass="39437">MSGTGRPEMIAARRALTPQGRLAPYWVEVAEDSVGGARISAAGEGPPPRAPEVEVHGILSPGFIDVHCHGGGGCSFADGPEQARAAAAAHRAQGTTTVIASLVTDPVPALQESLQMLTPLVDSGELAGIHLEGPWLSARHKGAHSEEFLQGPRAEDINDLLEVGTVAMVTLAPELPGGLDAVRQVTSHGAVAAVGHTDATYEQVSRALGAGASAGTHLFNAMRGLHHREPGAAGALLEHRSAHLELIADGVHLHPAMLRLIFAQHPERAVLISDAMAAAAAEDGDYTLGSLDVRVIGGEARILEPDGAVGAIAGSTLTVGAAVRYAVQQAGAPAEQALLAATANPAAMLGLERVGSLSVGSRADLVVLDEELGVERVMQAGVWVT</sequence>
<dbReference type="Gene3D" id="3.20.20.140">
    <property type="entry name" value="Metal-dependent hydrolases"/>
    <property type="match status" value="1"/>
</dbReference>
<name>A0ABS4T482_9MICC</name>
<evidence type="ECO:0000313" key="7">
    <source>
        <dbReference type="EMBL" id="MBP2319264.1"/>
    </source>
</evidence>
<dbReference type="InterPro" id="IPR011059">
    <property type="entry name" value="Metal-dep_hydrolase_composite"/>
</dbReference>
<dbReference type="Gene3D" id="2.30.40.10">
    <property type="entry name" value="Urease, subunit C, domain 1"/>
    <property type="match status" value="1"/>
</dbReference>
<dbReference type="InterPro" id="IPR003764">
    <property type="entry name" value="GlcNAc_6-P_deAcase"/>
</dbReference>
<evidence type="ECO:0000259" key="6">
    <source>
        <dbReference type="Pfam" id="PF01979"/>
    </source>
</evidence>
<accession>A0ABS4T482</accession>